<evidence type="ECO:0000313" key="2">
    <source>
        <dbReference type="Proteomes" id="UP000094463"/>
    </source>
</evidence>
<gene>
    <name evidence="1" type="ORF">BBEV_2002</name>
</gene>
<reference evidence="1 2" key="1">
    <citation type="submission" date="2015-08" db="EMBL/GenBank/DDBJ databases">
        <title>The complete genome sequence of Bacillus beveridgei MLTeJB.</title>
        <authorList>
            <person name="Hanson T.E."/>
            <person name="Mesa C."/>
            <person name="Basesman S.M."/>
            <person name="Oremland R.S."/>
        </authorList>
    </citation>
    <scope>NUCLEOTIDE SEQUENCE [LARGE SCALE GENOMIC DNA]</scope>
    <source>
        <strain evidence="1 2">MLTeJB</strain>
    </source>
</reference>
<organism evidence="1 2">
    <name type="scientific">Salisediminibacterium beveridgei</name>
    <dbReference type="NCBI Taxonomy" id="632773"/>
    <lineage>
        <taxon>Bacteria</taxon>
        <taxon>Bacillati</taxon>
        <taxon>Bacillota</taxon>
        <taxon>Bacilli</taxon>
        <taxon>Bacillales</taxon>
        <taxon>Bacillaceae</taxon>
        <taxon>Salisediminibacterium</taxon>
    </lineage>
</organism>
<sequence>MELLDWTYGRKQQIKAWFSSYPHSTVILRALSGYYFIYMIDWSDEDRPVPRYDLEEMEQIMNDELGTLQEYEARLAFRRLDT</sequence>
<dbReference type="EMBL" id="CP012502">
    <property type="protein sequence ID" value="AOM83362.1"/>
    <property type="molecule type" value="Genomic_DNA"/>
</dbReference>
<accession>A0A1D7QWI4</accession>
<dbReference type="KEGG" id="bbev:BBEV_2002"/>
<evidence type="ECO:0000313" key="1">
    <source>
        <dbReference type="EMBL" id="AOM83362.1"/>
    </source>
</evidence>
<keyword evidence="2" id="KW-1185">Reference proteome</keyword>
<dbReference type="OrthoDB" id="2453421at2"/>
<dbReference type="Proteomes" id="UP000094463">
    <property type="component" value="Chromosome"/>
</dbReference>
<dbReference type="STRING" id="632773.BBEV_2002"/>
<dbReference type="RefSeq" id="WP_069365353.1">
    <property type="nucleotide sequence ID" value="NZ_CP012502.1"/>
</dbReference>
<proteinExistence type="predicted"/>
<name>A0A1D7QWI4_9BACI</name>
<dbReference type="AlphaFoldDB" id="A0A1D7QWI4"/>
<protein>
    <submittedName>
        <fullName evidence="1">Uncharacterized protein</fullName>
    </submittedName>
</protein>